<dbReference type="RefSeq" id="WP_344734451.1">
    <property type="nucleotide sequence ID" value="NZ_BAAAZH010000024.1"/>
</dbReference>
<name>A0ABP7XR49_9ACTN</name>
<reference evidence="3" key="1">
    <citation type="journal article" date="2019" name="Int. J. Syst. Evol. Microbiol.">
        <title>The Global Catalogue of Microorganisms (GCM) 10K type strain sequencing project: providing services to taxonomists for standard genome sequencing and annotation.</title>
        <authorList>
            <consortium name="The Broad Institute Genomics Platform"/>
            <consortium name="The Broad Institute Genome Sequencing Center for Infectious Disease"/>
            <person name="Wu L."/>
            <person name="Ma J."/>
        </authorList>
    </citation>
    <scope>NUCLEOTIDE SEQUENCE [LARGE SCALE GENOMIC DNA]</scope>
    <source>
        <strain evidence="3">JCM 16703</strain>
    </source>
</reference>
<accession>A0ABP7XR49</accession>
<feature type="chain" id="PRO_5046139408" evidence="1">
    <location>
        <begin position="23"/>
        <end position="301"/>
    </location>
</feature>
<gene>
    <name evidence="2" type="ORF">GCM10022215_31920</name>
</gene>
<dbReference type="EMBL" id="BAAAZH010000024">
    <property type="protein sequence ID" value="GAA4124307.1"/>
    <property type="molecule type" value="Genomic_DNA"/>
</dbReference>
<evidence type="ECO:0000313" key="3">
    <source>
        <dbReference type="Proteomes" id="UP001501495"/>
    </source>
</evidence>
<organism evidence="2 3">
    <name type="scientific">Nocardioides fonticola</name>
    <dbReference type="NCBI Taxonomy" id="450363"/>
    <lineage>
        <taxon>Bacteria</taxon>
        <taxon>Bacillati</taxon>
        <taxon>Actinomycetota</taxon>
        <taxon>Actinomycetes</taxon>
        <taxon>Propionibacteriales</taxon>
        <taxon>Nocardioidaceae</taxon>
        <taxon>Nocardioides</taxon>
    </lineage>
</organism>
<comment type="caution">
    <text evidence="2">The sequence shown here is derived from an EMBL/GenBank/DDBJ whole genome shotgun (WGS) entry which is preliminary data.</text>
</comment>
<feature type="signal peptide" evidence="1">
    <location>
        <begin position="1"/>
        <end position="22"/>
    </location>
</feature>
<evidence type="ECO:0000256" key="1">
    <source>
        <dbReference type="SAM" id="SignalP"/>
    </source>
</evidence>
<evidence type="ECO:0000313" key="2">
    <source>
        <dbReference type="EMBL" id="GAA4124307.1"/>
    </source>
</evidence>
<proteinExistence type="predicted"/>
<keyword evidence="1" id="KW-0732">Signal</keyword>
<protein>
    <submittedName>
        <fullName evidence="2">Uncharacterized protein</fullName>
    </submittedName>
</protein>
<keyword evidence="3" id="KW-1185">Reference proteome</keyword>
<dbReference type="PROSITE" id="PS51257">
    <property type="entry name" value="PROKAR_LIPOPROTEIN"/>
    <property type="match status" value="1"/>
</dbReference>
<dbReference type="Proteomes" id="UP001501495">
    <property type="component" value="Unassembled WGS sequence"/>
</dbReference>
<sequence>MRRALIVPLALAALAVSGCSDAIPSPDAAPTPVPAPVTTSASTEQPPASAVLPYVPIDTSVVTVTDYERIALQLGVTLTSSLPPAERADFWRRATTETATLSPGVLRADEATLLGDYGFGAEDVSWEAHFFAADGTESGYALGFRSGASMAGVAKAVDAGVGALAGGQLVGGDVVVVGDLPDVEESWAGDPALAALVGPSGNSVYLQRGCIPPAPGTPRLEELDAYSVTFEGGLATARLGTGRDDLFERAGLGQDMTAFTEAFADGVADPTTGRIGYQLTDPVAGAQLALRQQLPFASCKP</sequence>